<protein>
    <submittedName>
        <fullName evidence="3">Glycosyltransferase family 2 protein</fullName>
    </submittedName>
</protein>
<keyword evidence="1" id="KW-1133">Transmembrane helix</keyword>
<dbReference type="RefSeq" id="WP_151536152.1">
    <property type="nucleotide sequence ID" value="NZ_WBOS01000010.1"/>
</dbReference>
<feature type="transmembrane region" description="Helical" evidence="1">
    <location>
        <begin position="263"/>
        <end position="288"/>
    </location>
</feature>
<comment type="caution">
    <text evidence="3">The sequence shown here is derived from an EMBL/GenBank/DDBJ whole genome shotgun (WGS) entry which is preliminary data.</text>
</comment>
<dbReference type="PANTHER" id="PTHR48090">
    <property type="entry name" value="UNDECAPRENYL-PHOSPHATE 4-DEOXY-4-FORMAMIDO-L-ARABINOSE TRANSFERASE-RELATED"/>
    <property type="match status" value="1"/>
</dbReference>
<dbReference type="InterPro" id="IPR029044">
    <property type="entry name" value="Nucleotide-diphossugar_trans"/>
</dbReference>
<dbReference type="GO" id="GO:0005886">
    <property type="term" value="C:plasma membrane"/>
    <property type="evidence" value="ECO:0007669"/>
    <property type="project" value="TreeGrafter"/>
</dbReference>
<reference evidence="3 4" key="1">
    <citation type="journal article" date="2016" name="Antonie Van Leeuwenhoek">
        <title>Bacillus depressus sp. nov., isolated from soil of a sunflower field.</title>
        <authorList>
            <person name="Wei X."/>
            <person name="Xin D."/>
            <person name="Xin Y."/>
            <person name="Zhang H."/>
            <person name="Wang T."/>
            <person name="Zhang J."/>
        </authorList>
    </citation>
    <scope>NUCLEOTIDE SEQUENCE [LARGE SCALE GENOMIC DNA]</scope>
    <source>
        <strain evidence="3 4">BZ1</strain>
    </source>
</reference>
<dbReference type="InterPro" id="IPR001173">
    <property type="entry name" value="Glyco_trans_2-like"/>
</dbReference>
<evidence type="ECO:0000256" key="1">
    <source>
        <dbReference type="SAM" id="Phobius"/>
    </source>
</evidence>
<dbReference type="EMBL" id="WBOS01000010">
    <property type="protein sequence ID" value="KAB2332146.1"/>
    <property type="molecule type" value="Genomic_DNA"/>
</dbReference>
<evidence type="ECO:0000313" key="3">
    <source>
        <dbReference type="EMBL" id="KAB2332146.1"/>
    </source>
</evidence>
<dbReference type="OrthoDB" id="9807778at2"/>
<dbReference type="Gene3D" id="3.90.550.10">
    <property type="entry name" value="Spore Coat Polysaccharide Biosynthesis Protein SpsA, Chain A"/>
    <property type="match status" value="1"/>
</dbReference>
<dbReference type="Pfam" id="PF00535">
    <property type="entry name" value="Glycos_transf_2"/>
    <property type="match status" value="1"/>
</dbReference>
<evidence type="ECO:0000259" key="2">
    <source>
        <dbReference type="Pfam" id="PF00535"/>
    </source>
</evidence>
<feature type="transmembrane region" description="Helical" evidence="1">
    <location>
        <begin position="230"/>
        <end position="251"/>
    </location>
</feature>
<sequence>MGSLTISFIIPSYNEAENVQNVLKAIESEMLIQHYEYEVVFVDDGSKDGTVEAIQDLAFCYPEVKYVSFSRNFGKEAALLAGLRHSQGDAVIMMDADLQHPASMISKLLKGYEEGYDQVIAKRNRKGDSLIRSFISFAFYRLINKAVDVELSDGEGDFRLLSRKAVDALLVLSEGNRFSKGLYSWIGLEKKVISYENVAREKGETKWSFAKLINYGIDGVVSFNHKPLRACFYIGAFVLILSLLYIIITFTEILQNGIAVPGYFTTISAVLFLGGVQLVCLGIIGEYIGRIYYETKKRPHYIIGKTNIETAAEKRDKHVIQ</sequence>
<proteinExistence type="predicted"/>
<dbReference type="SUPFAM" id="SSF53448">
    <property type="entry name" value="Nucleotide-diphospho-sugar transferases"/>
    <property type="match status" value="1"/>
</dbReference>
<keyword evidence="4" id="KW-1185">Reference proteome</keyword>
<dbReference type="Proteomes" id="UP000481030">
    <property type="component" value="Unassembled WGS sequence"/>
</dbReference>
<name>A0A6L3V1V1_9BACI</name>
<dbReference type="CDD" id="cd04187">
    <property type="entry name" value="DPM1_like_bac"/>
    <property type="match status" value="1"/>
</dbReference>
<dbReference type="GO" id="GO:0016740">
    <property type="term" value="F:transferase activity"/>
    <property type="evidence" value="ECO:0007669"/>
    <property type="project" value="UniProtKB-KW"/>
</dbReference>
<keyword evidence="3" id="KW-0808">Transferase</keyword>
<gene>
    <name evidence="3" type="ORF">F7731_17830</name>
</gene>
<organism evidence="3 4">
    <name type="scientific">Cytobacillus depressus</name>
    <dbReference type="NCBI Taxonomy" id="1602942"/>
    <lineage>
        <taxon>Bacteria</taxon>
        <taxon>Bacillati</taxon>
        <taxon>Bacillota</taxon>
        <taxon>Bacilli</taxon>
        <taxon>Bacillales</taxon>
        <taxon>Bacillaceae</taxon>
        <taxon>Cytobacillus</taxon>
    </lineage>
</organism>
<keyword evidence="1" id="KW-0472">Membrane</keyword>
<accession>A0A6L3V1V1</accession>
<feature type="domain" description="Glycosyltransferase 2-like" evidence="2">
    <location>
        <begin position="7"/>
        <end position="169"/>
    </location>
</feature>
<dbReference type="PANTHER" id="PTHR48090:SF8">
    <property type="entry name" value="GLYCOSYLTRANSFERASE CSBB-RELATED"/>
    <property type="match status" value="1"/>
</dbReference>
<dbReference type="InterPro" id="IPR050256">
    <property type="entry name" value="Glycosyltransferase_2"/>
</dbReference>
<keyword evidence="1" id="KW-0812">Transmembrane</keyword>
<dbReference type="AlphaFoldDB" id="A0A6L3V1V1"/>
<evidence type="ECO:0000313" key="4">
    <source>
        <dbReference type="Proteomes" id="UP000481030"/>
    </source>
</evidence>